<name>A0A0B7GWP9_TREPH</name>
<gene>
    <name evidence="1" type="ORF">TPHV1_60087</name>
</gene>
<dbReference type="EMBL" id="CDNC01000048">
    <property type="protein sequence ID" value="CEM63099.1"/>
    <property type="molecule type" value="Genomic_DNA"/>
</dbReference>
<evidence type="ECO:0000313" key="2">
    <source>
        <dbReference type="Proteomes" id="UP000042527"/>
    </source>
</evidence>
<keyword evidence="2" id="KW-1185">Reference proteome</keyword>
<dbReference type="AlphaFoldDB" id="A0A0B7GWP9"/>
<protein>
    <submittedName>
        <fullName evidence="1">Uncharacterized protein</fullName>
    </submittedName>
</protein>
<organism evidence="1 2">
    <name type="scientific">Treponema phagedenis</name>
    <dbReference type="NCBI Taxonomy" id="162"/>
    <lineage>
        <taxon>Bacteria</taxon>
        <taxon>Pseudomonadati</taxon>
        <taxon>Spirochaetota</taxon>
        <taxon>Spirochaetia</taxon>
        <taxon>Spirochaetales</taxon>
        <taxon>Treponemataceae</taxon>
        <taxon>Treponema</taxon>
    </lineage>
</organism>
<proteinExistence type="predicted"/>
<sequence length="67" mass="7313">MRFEIFQHRLSRKFAEAQYLQTAGVLRAPAIACGSFCAILGAQKGSGFALLKKRSPPSVRLTQISST</sequence>
<accession>A0A0B7GWP9</accession>
<evidence type="ECO:0000313" key="1">
    <source>
        <dbReference type="EMBL" id="CEM63099.1"/>
    </source>
</evidence>
<dbReference type="Proteomes" id="UP000042527">
    <property type="component" value="Unassembled WGS sequence"/>
</dbReference>
<reference evidence="2" key="1">
    <citation type="submission" date="2015-01" db="EMBL/GenBank/DDBJ databases">
        <authorList>
            <person name="Manzoor Shahid"/>
            <person name="Zubair Saima"/>
        </authorList>
    </citation>
    <scope>NUCLEOTIDE SEQUENCE [LARGE SCALE GENOMIC DNA]</scope>
    <source>
        <strain evidence="2">V1</strain>
    </source>
</reference>